<dbReference type="Proteomes" id="UP001302126">
    <property type="component" value="Unassembled WGS sequence"/>
</dbReference>
<feature type="transmembrane region" description="Helical" evidence="6">
    <location>
        <begin position="494"/>
        <end position="519"/>
    </location>
</feature>
<evidence type="ECO:0000256" key="5">
    <source>
        <dbReference type="SAM" id="MobiDB-lite"/>
    </source>
</evidence>
<feature type="transmembrane region" description="Helical" evidence="6">
    <location>
        <begin position="188"/>
        <end position="209"/>
    </location>
</feature>
<accession>A0AAN7AMW4</accession>
<reference evidence="8" key="2">
    <citation type="submission" date="2023-05" db="EMBL/GenBank/DDBJ databases">
        <authorList>
            <consortium name="Lawrence Berkeley National Laboratory"/>
            <person name="Steindorff A."/>
            <person name="Hensen N."/>
            <person name="Bonometti L."/>
            <person name="Westerberg I."/>
            <person name="Brannstrom I.O."/>
            <person name="Guillou S."/>
            <person name="Cros-Aarteil S."/>
            <person name="Calhoun S."/>
            <person name="Haridas S."/>
            <person name="Kuo A."/>
            <person name="Mondo S."/>
            <person name="Pangilinan J."/>
            <person name="Riley R."/>
            <person name="Labutti K."/>
            <person name="Andreopoulos B."/>
            <person name="Lipzen A."/>
            <person name="Chen C."/>
            <person name="Yanf M."/>
            <person name="Daum C."/>
            <person name="Ng V."/>
            <person name="Clum A."/>
            <person name="Ohm R."/>
            <person name="Martin F."/>
            <person name="Silar P."/>
            <person name="Natvig D."/>
            <person name="Lalanne C."/>
            <person name="Gautier V."/>
            <person name="Ament-Velasquez S.L."/>
            <person name="Kruys A."/>
            <person name="Hutchinson M.I."/>
            <person name="Powell A.J."/>
            <person name="Barry K."/>
            <person name="Miller A.N."/>
            <person name="Grigoriev I.V."/>
            <person name="Debuchy R."/>
            <person name="Gladieux P."/>
            <person name="Thoren M.H."/>
            <person name="Johannesson H."/>
        </authorList>
    </citation>
    <scope>NUCLEOTIDE SEQUENCE</scope>
    <source>
        <strain evidence="8">PSN309</strain>
    </source>
</reference>
<dbReference type="Gene3D" id="1.20.1250.20">
    <property type="entry name" value="MFS general substrate transporter like domains"/>
    <property type="match status" value="1"/>
</dbReference>
<evidence type="ECO:0000256" key="2">
    <source>
        <dbReference type="ARBA" id="ARBA00022692"/>
    </source>
</evidence>
<comment type="caution">
    <text evidence="8">The sequence shown here is derived from an EMBL/GenBank/DDBJ whole genome shotgun (WGS) entry which is preliminary data.</text>
</comment>
<keyword evidence="4 6" id="KW-0472">Membrane</keyword>
<evidence type="ECO:0000256" key="6">
    <source>
        <dbReference type="SAM" id="Phobius"/>
    </source>
</evidence>
<feature type="compositionally biased region" description="Polar residues" evidence="5">
    <location>
        <begin position="1"/>
        <end position="11"/>
    </location>
</feature>
<evidence type="ECO:0000256" key="4">
    <source>
        <dbReference type="ARBA" id="ARBA00023136"/>
    </source>
</evidence>
<dbReference type="GO" id="GO:0005886">
    <property type="term" value="C:plasma membrane"/>
    <property type="evidence" value="ECO:0007669"/>
    <property type="project" value="TreeGrafter"/>
</dbReference>
<sequence>MVDQQPSSSSTLEDEKEKGTTTIINTASNTSRSTNSSQETLSTVHQHDVLPPTFTSTEDAVTIVSFEPDDPANPYNWTMKTKALIILAATLTGVNSTMGSIIASANLFYDSPNLLQATFNVPTGPQSVLPASLYLVGFVFGPLIFAPLSESPSFGRKPILVTGFVLFVISTLGASFANSWALFLVMRFLSGTFGSPPLSVFGGCIADVFSDKIRRGRMLMVWSAATFVGPLGAPILGGFLGGRIGWRWVFWITLIVAGVTFVSVLLIPETLAARILRQKARRLNKLHQGTGKRFVAPADLEKRSVLAALKTTLSRPLKMLSGELVVIFTSLYIAFIYAVFYMMVQVYPAIFKGVYGFNAGITGIMFSIIGVGTIIGCCICWWSDNITLRLSMRHPTRRAEYLRLPLACVFGPVFVISILWIGLTGREEVHWAVPMIGTIPYGIAYNCIWISLINYVADAYGIYSASALAALGTTRSIAGALIPLAVEDMLKALGIARSCAILAGISAALALVPFGFIAYGDRIRAGSKFSASLNKETTTSGEGEAPLERVVTSLSAV</sequence>
<evidence type="ECO:0000256" key="3">
    <source>
        <dbReference type="ARBA" id="ARBA00022989"/>
    </source>
</evidence>
<evidence type="ECO:0000313" key="9">
    <source>
        <dbReference type="Proteomes" id="UP001302126"/>
    </source>
</evidence>
<feature type="transmembrane region" description="Helical" evidence="6">
    <location>
        <begin position="404"/>
        <end position="423"/>
    </location>
</feature>
<organism evidence="8 9">
    <name type="scientific">Podospora australis</name>
    <dbReference type="NCBI Taxonomy" id="1536484"/>
    <lineage>
        <taxon>Eukaryota</taxon>
        <taxon>Fungi</taxon>
        <taxon>Dikarya</taxon>
        <taxon>Ascomycota</taxon>
        <taxon>Pezizomycotina</taxon>
        <taxon>Sordariomycetes</taxon>
        <taxon>Sordariomycetidae</taxon>
        <taxon>Sordariales</taxon>
        <taxon>Podosporaceae</taxon>
        <taxon>Podospora</taxon>
    </lineage>
</organism>
<dbReference type="SUPFAM" id="SSF103473">
    <property type="entry name" value="MFS general substrate transporter"/>
    <property type="match status" value="1"/>
</dbReference>
<feature type="domain" description="Major facilitator superfamily (MFS) profile" evidence="7">
    <location>
        <begin position="85"/>
        <end position="522"/>
    </location>
</feature>
<dbReference type="PANTHER" id="PTHR23502">
    <property type="entry name" value="MAJOR FACILITATOR SUPERFAMILY"/>
    <property type="match status" value="1"/>
</dbReference>
<feature type="transmembrane region" description="Helical" evidence="6">
    <location>
        <begin position="429"/>
        <end position="448"/>
    </location>
</feature>
<keyword evidence="2 6" id="KW-0812">Transmembrane</keyword>
<feature type="transmembrane region" description="Helical" evidence="6">
    <location>
        <begin position="248"/>
        <end position="272"/>
    </location>
</feature>
<feature type="transmembrane region" description="Helical" evidence="6">
    <location>
        <begin position="129"/>
        <end position="148"/>
    </location>
</feature>
<evidence type="ECO:0000259" key="7">
    <source>
        <dbReference type="PROSITE" id="PS50850"/>
    </source>
</evidence>
<feature type="transmembrane region" description="Helical" evidence="6">
    <location>
        <begin position="460"/>
        <end position="482"/>
    </location>
</feature>
<feature type="region of interest" description="Disordered" evidence="5">
    <location>
        <begin position="1"/>
        <end position="52"/>
    </location>
</feature>
<keyword evidence="3 6" id="KW-1133">Transmembrane helix</keyword>
<name>A0AAN7AMW4_9PEZI</name>
<proteinExistence type="predicted"/>
<feature type="transmembrane region" description="Helical" evidence="6">
    <location>
        <begin position="160"/>
        <end position="182"/>
    </location>
</feature>
<evidence type="ECO:0000256" key="1">
    <source>
        <dbReference type="ARBA" id="ARBA00004141"/>
    </source>
</evidence>
<dbReference type="PROSITE" id="PS50850">
    <property type="entry name" value="MFS"/>
    <property type="match status" value="1"/>
</dbReference>
<dbReference type="InterPro" id="IPR036259">
    <property type="entry name" value="MFS_trans_sf"/>
</dbReference>
<reference evidence="8" key="1">
    <citation type="journal article" date="2023" name="Mol. Phylogenet. Evol.">
        <title>Genome-scale phylogeny and comparative genomics of the fungal order Sordariales.</title>
        <authorList>
            <person name="Hensen N."/>
            <person name="Bonometti L."/>
            <person name="Westerberg I."/>
            <person name="Brannstrom I.O."/>
            <person name="Guillou S."/>
            <person name="Cros-Aarteil S."/>
            <person name="Calhoun S."/>
            <person name="Haridas S."/>
            <person name="Kuo A."/>
            <person name="Mondo S."/>
            <person name="Pangilinan J."/>
            <person name="Riley R."/>
            <person name="LaButti K."/>
            <person name="Andreopoulos B."/>
            <person name="Lipzen A."/>
            <person name="Chen C."/>
            <person name="Yan M."/>
            <person name="Daum C."/>
            <person name="Ng V."/>
            <person name="Clum A."/>
            <person name="Steindorff A."/>
            <person name="Ohm R.A."/>
            <person name="Martin F."/>
            <person name="Silar P."/>
            <person name="Natvig D.O."/>
            <person name="Lalanne C."/>
            <person name="Gautier V."/>
            <person name="Ament-Velasquez S.L."/>
            <person name="Kruys A."/>
            <person name="Hutchinson M.I."/>
            <person name="Powell A.J."/>
            <person name="Barry K."/>
            <person name="Miller A.N."/>
            <person name="Grigoriev I.V."/>
            <person name="Debuchy R."/>
            <person name="Gladieux P."/>
            <person name="Hiltunen Thoren M."/>
            <person name="Johannesson H."/>
        </authorList>
    </citation>
    <scope>NUCLEOTIDE SEQUENCE</scope>
    <source>
        <strain evidence="8">PSN309</strain>
    </source>
</reference>
<dbReference type="GO" id="GO:0022857">
    <property type="term" value="F:transmembrane transporter activity"/>
    <property type="evidence" value="ECO:0007669"/>
    <property type="project" value="InterPro"/>
</dbReference>
<dbReference type="InterPro" id="IPR011701">
    <property type="entry name" value="MFS"/>
</dbReference>
<protein>
    <submittedName>
        <fullName evidence="8">Major facilitator superfamily domain-containing protein</fullName>
    </submittedName>
</protein>
<dbReference type="Pfam" id="PF07690">
    <property type="entry name" value="MFS_1"/>
    <property type="match status" value="1"/>
</dbReference>
<feature type="compositionally biased region" description="Low complexity" evidence="5">
    <location>
        <begin position="20"/>
        <end position="37"/>
    </location>
</feature>
<feature type="transmembrane region" description="Helical" evidence="6">
    <location>
        <begin position="364"/>
        <end position="383"/>
    </location>
</feature>
<comment type="subcellular location">
    <subcellularLocation>
        <location evidence="1">Membrane</location>
        <topology evidence="1">Multi-pass membrane protein</topology>
    </subcellularLocation>
</comment>
<dbReference type="PANTHER" id="PTHR23502:SF74">
    <property type="entry name" value="MAJOR FACILITATOR SUPERFAMILY (MFS) PROFILE DOMAIN-CONTAINING PROTEIN"/>
    <property type="match status" value="1"/>
</dbReference>
<feature type="transmembrane region" description="Helical" evidence="6">
    <location>
        <begin position="221"/>
        <end position="242"/>
    </location>
</feature>
<feature type="transmembrane region" description="Helical" evidence="6">
    <location>
        <begin position="324"/>
        <end position="344"/>
    </location>
</feature>
<gene>
    <name evidence="8" type="ORF">QBC35DRAFT_376090</name>
</gene>
<dbReference type="InterPro" id="IPR020846">
    <property type="entry name" value="MFS_dom"/>
</dbReference>
<dbReference type="EMBL" id="MU864360">
    <property type="protein sequence ID" value="KAK4191290.1"/>
    <property type="molecule type" value="Genomic_DNA"/>
</dbReference>
<dbReference type="CDD" id="cd17323">
    <property type="entry name" value="MFS_Tpo1_MDR_like"/>
    <property type="match status" value="1"/>
</dbReference>
<dbReference type="AlphaFoldDB" id="A0AAN7AMW4"/>
<keyword evidence="9" id="KW-1185">Reference proteome</keyword>
<evidence type="ECO:0000313" key="8">
    <source>
        <dbReference type="EMBL" id="KAK4191290.1"/>
    </source>
</evidence>
<feature type="transmembrane region" description="Helical" evidence="6">
    <location>
        <begin position="84"/>
        <end position="109"/>
    </location>
</feature>